<dbReference type="InParanoid" id="G3P1E2"/>
<comment type="similarity">
    <text evidence="1 5">Belongs to the ETS family.</text>
</comment>
<reference evidence="8" key="2">
    <citation type="submission" date="2024-04" db="UniProtKB">
        <authorList>
            <consortium name="Ensembl"/>
        </authorList>
    </citation>
    <scope>IDENTIFICATION</scope>
</reference>
<evidence type="ECO:0000256" key="5">
    <source>
        <dbReference type="RuleBase" id="RU004019"/>
    </source>
</evidence>
<sequence>MDGFYDQQVPFMVPPSQESRAEEPSHHRPPSDRKRKFVDTELAQDTEDLFQDLSQLQEIWIAEGLCSQVPDDEQFGPRVSSCAVMFHGPPPAKIKRELTPSKEFSPCRQDRSLTPYGEKCLYSYSACDRKPTPGFKPLTPPSTPVSPCGPASTAGTRPLGGQAPPPRPHAANHTPGPRPLLRRARALPNSRRTRSTAPPSPCPAPPSARMPTASRRSTGEVPAADVGAVSPFTPAERQGRPHFLPRPPSSLPRDGRPPYHRQMSEPCVAAPPQGFKQELVDPRYAEQGVPRRWPSSRSRATSASILVSGVAELCCVRVIVSGFVKVQRAEARNVAVFVLGVSTPPRLLACSRDAQLYFDDTCVVPERLDGKVKQEPSVYRDGPPYQRRGSLQLWQFLVTLLDDPANGHFIAWTGRGMEFKLIEPEEVARRWGIQKNRPAMNYKLSRSLRYYYEKGIMQKV</sequence>
<evidence type="ECO:0000256" key="2">
    <source>
        <dbReference type="ARBA" id="ARBA00022553"/>
    </source>
</evidence>
<keyword evidence="4 5" id="KW-0539">Nucleus</keyword>
<comment type="subcellular location">
    <subcellularLocation>
        <location evidence="5">Nucleus</location>
    </subcellularLocation>
</comment>
<dbReference type="GO" id="GO:0030154">
    <property type="term" value="P:cell differentiation"/>
    <property type="evidence" value="ECO:0007669"/>
    <property type="project" value="TreeGrafter"/>
</dbReference>
<dbReference type="PANTHER" id="PTHR11849:SF160">
    <property type="entry name" value="ETS TRANSLOCATION VARIANT 5"/>
    <property type="match status" value="1"/>
</dbReference>
<dbReference type="OMA" id="PCASINQ"/>
<dbReference type="PROSITE" id="PS50061">
    <property type="entry name" value="ETS_DOMAIN_3"/>
    <property type="match status" value="1"/>
</dbReference>
<dbReference type="Bgee" id="ENSGACG00000008646">
    <property type="expression patterns" value="Expressed in camera-type eye and 10 other cell types or tissues"/>
</dbReference>
<feature type="region of interest" description="Disordered" evidence="6">
    <location>
        <begin position="128"/>
        <end position="261"/>
    </location>
</feature>
<dbReference type="GO" id="GO:0000981">
    <property type="term" value="F:DNA-binding transcription factor activity, RNA polymerase II-specific"/>
    <property type="evidence" value="ECO:0007669"/>
    <property type="project" value="TreeGrafter"/>
</dbReference>
<dbReference type="InterPro" id="IPR046328">
    <property type="entry name" value="ETS_fam"/>
</dbReference>
<keyword evidence="3 5" id="KW-0238">DNA-binding</keyword>
<protein>
    <submittedName>
        <fullName evidence="8">ETS variant transcription factor 5a</fullName>
    </submittedName>
</protein>
<dbReference type="SUPFAM" id="SSF46785">
    <property type="entry name" value="Winged helix' DNA-binding domain"/>
    <property type="match status" value="1"/>
</dbReference>
<dbReference type="AlphaFoldDB" id="G3P1E2"/>
<dbReference type="PANTHER" id="PTHR11849">
    <property type="entry name" value="ETS"/>
    <property type="match status" value="1"/>
</dbReference>
<dbReference type="GO" id="GO:0045893">
    <property type="term" value="P:positive regulation of DNA-templated transcription"/>
    <property type="evidence" value="ECO:0007669"/>
    <property type="project" value="UniProtKB-ARBA"/>
</dbReference>
<dbReference type="InterPro" id="IPR006715">
    <property type="entry name" value="ETS_PEA3_N"/>
</dbReference>
<dbReference type="GO" id="GO:0043565">
    <property type="term" value="F:sequence-specific DNA binding"/>
    <property type="evidence" value="ECO:0007669"/>
    <property type="project" value="InterPro"/>
</dbReference>
<evidence type="ECO:0000259" key="7">
    <source>
        <dbReference type="PROSITE" id="PS50061"/>
    </source>
</evidence>
<feature type="region of interest" description="Disordered" evidence="6">
    <location>
        <begin position="1"/>
        <end position="37"/>
    </location>
</feature>
<dbReference type="STRING" id="69293.ENSGACP00000011415"/>
<dbReference type="PROSITE" id="PS00345">
    <property type="entry name" value="ETS_DOMAIN_1"/>
    <property type="match status" value="1"/>
</dbReference>
<dbReference type="Gene3D" id="1.10.10.10">
    <property type="entry name" value="Winged helix-like DNA-binding domain superfamily/Winged helix DNA-binding domain"/>
    <property type="match status" value="1"/>
</dbReference>
<dbReference type="Pfam" id="PF04621">
    <property type="entry name" value="ETS_PEA3_N"/>
    <property type="match status" value="1"/>
</dbReference>
<keyword evidence="2" id="KW-0597">Phosphoprotein</keyword>
<evidence type="ECO:0000256" key="3">
    <source>
        <dbReference type="ARBA" id="ARBA00023125"/>
    </source>
</evidence>
<name>G3P1E2_GASAC</name>
<dbReference type="GO" id="GO:0005634">
    <property type="term" value="C:nucleus"/>
    <property type="evidence" value="ECO:0007669"/>
    <property type="project" value="UniProtKB-SubCell"/>
</dbReference>
<feature type="domain" description="ETS" evidence="7">
    <location>
        <begin position="391"/>
        <end position="460"/>
    </location>
</feature>
<feature type="compositionally biased region" description="Pro residues" evidence="6">
    <location>
        <begin position="198"/>
        <end position="208"/>
    </location>
</feature>
<dbReference type="InterPro" id="IPR036388">
    <property type="entry name" value="WH-like_DNA-bd_sf"/>
</dbReference>
<dbReference type="Pfam" id="PF00178">
    <property type="entry name" value="Ets"/>
    <property type="match status" value="1"/>
</dbReference>
<reference evidence="8" key="1">
    <citation type="submission" date="2006-01" db="EMBL/GenBank/DDBJ databases">
        <authorList>
            <person name="Lindblad-Toh K."/>
            <person name="Mauceli E."/>
            <person name="Grabherr M."/>
            <person name="Chang J.L."/>
            <person name="Lander E.S."/>
        </authorList>
    </citation>
    <scope>NUCLEOTIDE SEQUENCE [LARGE SCALE GENOMIC DNA]</scope>
</reference>
<proteinExistence type="inferred from homology"/>
<dbReference type="PRINTS" id="PR00454">
    <property type="entry name" value="ETSDOMAIN"/>
</dbReference>
<dbReference type="InterPro" id="IPR000418">
    <property type="entry name" value="Ets_dom"/>
</dbReference>
<evidence type="ECO:0000256" key="4">
    <source>
        <dbReference type="ARBA" id="ARBA00023242"/>
    </source>
</evidence>
<organism evidence="8">
    <name type="scientific">Gasterosteus aculeatus</name>
    <name type="common">Three-spined stickleback</name>
    <dbReference type="NCBI Taxonomy" id="69293"/>
    <lineage>
        <taxon>Eukaryota</taxon>
        <taxon>Metazoa</taxon>
        <taxon>Chordata</taxon>
        <taxon>Craniata</taxon>
        <taxon>Vertebrata</taxon>
        <taxon>Euteleostomi</taxon>
        <taxon>Actinopterygii</taxon>
        <taxon>Neopterygii</taxon>
        <taxon>Teleostei</taxon>
        <taxon>Neoteleostei</taxon>
        <taxon>Acanthomorphata</taxon>
        <taxon>Eupercaria</taxon>
        <taxon>Perciformes</taxon>
        <taxon>Cottioidei</taxon>
        <taxon>Gasterosteales</taxon>
        <taxon>Gasterosteidae</taxon>
        <taxon>Gasterosteus</taxon>
    </lineage>
</organism>
<dbReference type="eggNOG" id="KOG3806">
    <property type="taxonomic scope" value="Eukaryota"/>
</dbReference>
<dbReference type="SMART" id="SM00413">
    <property type="entry name" value="ETS"/>
    <property type="match status" value="1"/>
</dbReference>
<accession>G3P1E2</accession>
<dbReference type="InterPro" id="IPR036390">
    <property type="entry name" value="WH_DNA-bd_sf"/>
</dbReference>
<evidence type="ECO:0000313" key="8">
    <source>
        <dbReference type="Ensembl" id="ENSGACP00000011415.1"/>
    </source>
</evidence>
<feature type="compositionally biased region" description="Basic and acidic residues" evidence="6">
    <location>
        <begin position="19"/>
        <end position="32"/>
    </location>
</feature>
<evidence type="ECO:0000256" key="6">
    <source>
        <dbReference type="SAM" id="MobiDB-lite"/>
    </source>
</evidence>
<dbReference type="Ensembl" id="ENSGACT00000011438.1">
    <property type="protein sequence ID" value="ENSGACP00000011415.1"/>
    <property type="gene ID" value="ENSGACG00000008646.1"/>
</dbReference>
<evidence type="ECO:0000256" key="1">
    <source>
        <dbReference type="ARBA" id="ARBA00005562"/>
    </source>
</evidence>